<accession>A0A2S1T2M7</accession>
<evidence type="ECO:0000313" key="2">
    <source>
        <dbReference type="EMBL" id="AWI32933.1"/>
    </source>
</evidence>
<organism evidence="2 3">
    <name type="scientific">Streptomyces tirandamycinicus</name>
    <dbReference type="NCBI Taxonomy" id="2174846"/>
    <lineage>
        <taxon>Bacteria</taxon>
        <taxon>Bacillati</taxon>
        <taxon>Actinomycetota</taxon>
        <taxon>Actinomycetes</taxon>
        <taxon>Kitasatosporales</taxon>
        <taxon>Streptomycetaceae</taxon>
        <taxon>Streptomyces</taxon>
    </lineage>
</organism>
<dbReference type="OrthoDB" id="4337967at2"/>
<feature type="compositionally biased region" description="Low complexity" evidence="1">
    <location>
        <begin position="416"/>
        <end position="427"/>
    </location>
</feature>
<dbReference type="AlphaFoldDB" id="A0A2S1T2M7"/>
<gene>
    <name evidence="2" type="ORF">DDW44_06825</name>
</gene>
<reference evidence="2 3" key="1">
    <citation type="submission" date="2018-05" db="EMBL/GenBank/DDBJ databases">
        <title>Complete genome sequence of sponge-derived Streptomyces sp. HNM0039.</title>
        <authorList>
            <person name="Huang X."/>
            <person name="Zhou S."/>
        </authorList>
    </citation>
    <scope>NUCLEOTIDE SEQUENCE [LARGE SCALE GENOMIC DNA]</scope>
    <source>
        <strain evidence="2 3">HNM0039</strain>
    </source>
</reference>
<evidence type="ECO:0000256" key="1">
    <source>
        <dbReference type="SAM" id="MobiDB-lite"/>
    </source>
</evidence>
<protein>
    <submittedName>
        <fullName evidence="2">Uncharacterized protein</fullName>
    </submittedName>
</protein>
<proteinExistence type="predicted"/>
<feature type="compositionally biased region" description="Gly residues" evidence="1">
    <location>
        <begin position="428"/>
        <end position="452"/>
    </location>
</feature>
<dbReference type="Proteomes" id="UP000244900">
    <property type="component" value="Chromosome"/>
</dbReference>
<name>A0A2S1T2M7_9ACTN</name>
<keyword evidence="3" id="KW-1185">Reference proteome</keyword>
<sequence length="498" mass="49656">MTHQQLAALLASASPAGASDLATKLAQASSAITKIGEDLKEHVTNLPWHGEGGDAFRNWGGQTASATLRLGEYSKGASRWMEEISQAIAEAKAAMPPVTETTRAQSDLAKAREAKAFADDPAHRKDTDAGDAAKRAASDEAAARGRIEAARFEAAQRLRKLAQTYEFTAHQVNAATPPTFPPPAMYMEANKWRVPWGQQGVDGQDGTIAGNAGAPPEGTAAPYVKSGGTAVRQSGQPGTVAGAAAPEHPVGMEIDGLATLPAAPPSSPATSTGILPPGGRPDAGGMLPGLIPPAFGGGTVKPSAPPVPSVTGRPSVGGVRPPVLPGQGPLGSGTAGRLPRDSGVIGGRPVPPSAGSPARGIPRGTVVGGEGASARGPMGYNPAAGSGGGGARPGTAPGGRRYASETGGIVGGGPQQSGRPGTRPFTPGGSGLVSGTPTGTGGHGAAPAGRGGAAVPPPGQNGSSRRRDAQGGNRPDYLAEDEETWMQNGRRIVPPVID</sequence>
<dbReference type="KEGG" id="stir:DDW44_06825"/>
<dbReference type="EMBL" id="CP029188">
    <property type="protein sequence ID" value="AWI32933.1"/>
    <property type="molecule type" value="Genomic_DNA"/>
</dbReference>
<feature type="region of interest" description="Disordered" evidence="1">
    <location>
        <begin position="264"/>
        <end position="482"/>
    </location>
</feature>
<feature type="region of interest" description="Disordered" evidence="1">
    <location>
        <begin position="115"/>
        <end position="137"/>
    </location>
</feature>
<evidence type="ECO:0000313" key="3">
    <source>
        <dbReference type="Proteomes" id="UP000244900"/>
    </source>
</evidence>